<accession>A0A840FDD6</accession>
<dbReference type="AlphaFoldDB" id="A0A840FDD6"/>
<organism evidence="1 2">
    <name type="scientific">Sphingomonas jinjuensis</name>
    <dbReference type="NCBI Taxonomy" id="535907"/>
    <lineage>
        <taxon>Bacteria</taxon>
        <taxon>Pseudomonadati</taxon>
        <taxon>Pseudomonadota</taxon>
        <taxon>Alphaproteobacteria</taxon>
        <taxon>Sphingomonadales</taxon>
        <taxon>Sphingomonadaceae</taxon>
        <taxon>Sphingomonas</taxon>
    </lineage>
</organism>
<keyword evidence="2" id="KW-1185">Reference proteome</keyword>
<dbReference type="Proteomes" id="UP000529795">
    <property type="component" value="Unassembled WGS sequence"/>
</dbReference>
<evidence type="ECO:0000313" key="1">
    <source>
        <dbReference type="EMBL" id="MBB4155619.1"/>
    </source>
</evidence>
<proteinExistence type="predicted"/>
<gene>
    <name evidence="1" type="ORF">GGQ80_003544</name>
</gene>
<name>A0A840FDD6_9SPHN</name>
<evidence type="ECO:0000313" key="2">
    <source>
        <dbReference type="Proteomes" id="UP000529795"/>
    </source>
</evidence>
<dbReference type="EMBL" id="JACIEV010000017">
    <property type="protein sequence ID" value="MBB4155619.1"/>
    <property type="molecule type" value="Genomic_DNA"/>
</dbReference>
<sequence>MMYPQLAPIDWNALVGGDADATAQIAARDRKLAAAAKLPGTVVALADRLEAQGALFSCTTDILAAEPLAARWYLDLAGLTRKLSVKLQPGWKAAGLTLSPETLAANREAGRVVTTDRLAGFAEWINGILAELHPTTARSAELALCTVLTITGARIDGQVRNLAGDDAVLILKSLLTAAFSIRGIAVETQCADESWEAWSPGVDLLARKRLRFGGRLVCEFVAGGNRPDIKVLLNDVVTLVGEVKGRSDLSNVWESWMPQISGHLQTWTAENSQAPRVFFGTIVTAEMIDGQTRGGTRHTGLRAFANNGILRAAYNLSNIVEGEPGAVAAFDDFVDRLKDTLGGS</sequence>
<protein>
    <submittedName>
        <fullName evidence="1">Uncharacterized protein</fullName>
    </submittedName>
</protein>
<reference evidence="1 2" key="1">
    <citation type="submission" date="2020-08" db="EMBL/GenBank/DDBJ databases">
        <title>Genomic Encyclopedia of Type Strains, Phase IV (KMG-IV): sequencing the most valuable type-strain genomes for metagenomic binning, comparative biology and taxonomic classification.</title>
        <authorList>
            <person name="Goeker M."/>
        </authorList>
    </citation>
    <scope>NUCLEOTIDE SEQUENCE [LARGE SCALE GENOMIC DNA]</scope>
    <source>
        <strain evidence="1 2">YC6723</strain>
    </source>
</reference>
<comment type="caution">
    <text evidence="1">The sequence shown here is derived from an EMBL/GenBank/DDBJ whole genome shotgun (WGS) entry which is preliminary data.</text>
</comment>